<gene>
    <name evidence="2" type="ORF">CEY16_03060</name>
</gene>
<reference evidence="2 3" key="1">
    <citation type="submission" date="2017-06" db="EMBL/GenBank/DDBJ databases">
        <title>the draft geome sequence of Illustriluteabacillus marina B3227.</title>
        <authorList>
            <person name="He R.-H."/>
            <person name="Du Z.-J."/>
        </authorList>
    </citation>
    <scope>NUCLEOTIDE SEQUENCE [LARGE SCALE GENOMIC DNA]</scope>
    <source>
        <strain evidence="2 3">B3227</strain>
    </source>
</reference>
<keyword evidence="3" id="KW-1185">Reference proteome</keyword>
<keyword evidence="1" id="KW-0812">Transmembrane</keyword>
<proteinExistence type="predicted"/>
<dbReference type="EMBL" id="PJNH01000001">
    <property type="protein sequence ID" value="PKR78750.1"/>
    <property type="molecule type" value="Genomic_DNA"/>
</dbReference>
<comment type="caution">
    <text evidence="2">The sequence shown here is derived from an EMBL/GenBank/DDBJ whole genome shotgun (WGS) entry which is preliminary data.</text>
</comment>
<dbReference type="AlphaFoldDB" id="A0A2I0QXB5"/>
<dbReference type="RefSeq" id="WP_101330493.1">
    <property type="nucleotide sequence ID" value="NZ_PJNH01000001.1"/>
</dbReference>
<evidence type="ECO:0000313" key="2">
    <source>
        <dbReference type="EMBL" id="PKR78750.1"/>
    </source>
</evidence>
<dbReference type="Proteomes" id="UP000243524">
    <property type="component" value="Unassembled WGS sequence"/>
</dbReference>
<name>A0A2I0QXB5_9BACI</name>
<accession>A0A2I0QXB5</accession>
<feature type="transmembrane region" description="Helical" evidence="1">
    <location>
        <begin position="38"/>
        <end position="60"/>
    </location>
</feature>
<organism evidence="2 3">
    <name type="scientific">Halalkalibacillus sediminis</name>
    <dbReference type="NCBI Taxonomy" id="2018042"/>
    <lineage>
        <taxon>Bacteria</taxon>
        <taxon>Bacillati</taxon>
        <taxon>Bacillota</taxon>
        <taxon>Bacilli</taxon>
        <taxon>Bacillales</taxon>
        <taxon>Bacillaceae</taxon>
        <taxon>Halalkalibacillus</taxon>
    </lineage>
</organism>
<evidence type="ECO:0000256" key="1">
    <source>
        <dbReference type="SAM" id="Phobius"/>
    </source>
</evidence>
<feature type="transmembrane region" description="Helical" evidence="1">
    <location>
        <begin position="132"/>
        <end position="154"/>
    </location>
</feature>
<protein>
    <submittedName>
        <fullName evidence="2">Uncharacterized protein</fullName>
    </submittedName>
</protein>
<evidence type="ECO:0000313" key="3">
    <source>
        <dbReference type="Proteomes" id="UP000243524"/>
    </source>
</evidence>
<sequence>MKKLNFIFIIFVTVFIIISLSIGLYVNVNLNKLLLMEIYNYLILSGTITVVTFFCVIMLLWQKGENKLASLLKKALIFPAMFFISLFLVSFIFPHSFNLDVTYMNEKVSVFDYNNLQSGTSIYSERYQPYQLILRINVYAMIALISLSILRYVISSLRNKNINS</sequence>
<feature type="transmembrane region" description="Helical" evidence="1">
    <location>
        <begin position="7"/>
        <end position="26"/>
    </location>
</feature>
<keyword evidence="1" id="KW-0472">Membrane</keyword>
<feature type="transmembrane region" description="Helical" evidence="1">
    <location>
        <begin position="72"/>
        <end position="93"/>
    </location>
</feature>
<keyword evidence="1" id="KW-1133">Transmembrane helix</keyword>